<feature type="transmembrane region" description="Helical" evidence="1">
    <location>
        <begin position="712"/>
        <end position="737"/>
    </location>
</feature>
<name>A0ABD3R5T1_9STRA</name>
<dbReference type="EMBL" id="JALLPB020000569">
    <property type="protein sequence ID" value="KAL3807899.1"/>
    <property type="molecule type" value="Genomic_DNA"/>
</dbReference>
<evidence type="ECO:0000313" key="2">
    <source>
        <dbReference type="EMBL" id="KAL3807899.1"/>
    </source>
</evidence>
<keyword evidence="1" id="KW-0472">Membrane</keyword>
<feature type="transmembrane region" description="Helical" evidence="1">
    <location>
        <begin position="676"/>
        <end position="706"/>
    </location>
</feature>
<gene>
    <name evidence="2" type="ORF">ACHAXA_008403</name>
</gene>
<feature type="transmembrane region" description="Helical" evidence="1">
    <location>
        <begin position="578"/>
        <end position="600"/>
    </location>
</feature>
<keyword evidence="3" id="KW-1185">Reference proteome</keyword>
<sequence length="820" mass="91358">MRDFFIMGAKQTISCGSFADVKELEYISALHQTGTNGLRKDGSIRDVPTSRYGIKTTEEEVTSRIMGAFGECSKGGGIVDDGLSRRETSRVSSFAVGDAESEFNNKDGAGNGSHVGDGFLDLTQVMALLLVPELLKAGRDLALRQSQEEETRSDLESGFAIRRRVGKDGKYWPDSDLIANVLRMILHDTTGDPNPRPLTKDLLRRILQFYGEMGISEDERLLDEMLAAAANHTTNPIVDENSIGVVSSEGPTLFDRHAFARALTHDVQRYDVDNENRMTSNYDDVFQSSDSTGKNMNLTYHPRLRNPLKAVEYRCEKGRTVQRVFTFGSVDYVADTFRERTYFAYLSDSTKLLSLIKLGCDGTTVRGGCTIGQHIVNWLVIMVQLSVIGTVFISLASVGNSVYATNLLWIVMGMAGIAIFILWPFFDEIESDFLSSQKKAQLDMQIIYYVSMIGGFLLLAASVLNILQRVLSSTMQNSNWILVPGMIRLESKVKRAASFKMNLMVRNACEVHRTAQFDGGSSHDKGETMYGKAMLAFTRCSDRTVALAGFQTWKKLYSGALFEEDGIWFSTRMLAGNLAQCTLFLVVGALFVVFYGSEFFQTLLADIDNLGSSLRWRVTLPLWLGIICSELAVFLIIATYIPSTVCTIQKLRSGGIGTLHSNRFHNLRLAVDQSTLVFGAMFWGTLYTSFAIGCFVMVVVGLFLWPQFADESLFVFSTLVGMWITMLVKWIALVVYRRFNQSGYFRKKVALANLVGVILESWNLGLTSAYMALRSFKMLVAATLYIGRVDTPFLSDSATYLGPIELDAFPLMFRKDILAQ</sequence>
<feature type="transmembrane region" description="Helical" evidence="1">
    <location>
        <begin position="407"/>
        <end position="426"/>
    </location>
</feature>
<reference evidence="2 3" key="1">
    <citation type="submission" date="2024-10" db="EMBL/GenBank/DDBJ databases">
        <title>Updated reference genomes for cyclostephanoid diatoms.</title>
        <authorList>
            <person name="Roberts W.R."/>
            <person name="Alverson A.J."/>
        </authorList>
    </citation>
    <scope>NUCLEOTIDE SEQUENCE [LARGE SCALE GENOMIC DNA]</scope>
    <source>
        <strain evidence="2 3">AJA228-03</strain>
    </source>
</reference>
<dbReference type="AlphaFoldDB" id="A0ABD3R5T1"/>
<proteinExistence type="predicted"/>
<keyword evidence="1" id="KW-1133">Transmembrane helix</keyword>
<accession>A0ABD3R5T1</accession>
<feature type="transmembrane region" description="Helical" evidence="1">
    <location>
        <begin position="620"/>
        <end position="641"/>
    </location>
</feature>
<evidence type="ECO:0000313" key="3">
    <source>
        <dbReference type="Proteomes" id="UP001530377"/>
    </source>
</evidence>
<dbReference type="Proteomes" id="UP001530377">
    <property type="component" value="Unassembled WGS sequence"/>
</dbReference>
<keyword evidence="1" id="KW-0812">Transmembrane</keyword>
<evidence type="ECO:0000256" key="1">
    <source>
        <dbReference type="SAM" id="Phobius"/>
    </source>
</evidence>
<organism evidence="2 3">
    <name type="scientific">Cyclostephanos tholiformis</name>
    <dbReference type="NCBI Taxonomy" id="382380"/>
    <lineage>
        <taxon>Eukaryota</taxon>
        <taxon>Sar</taxon>
        <taxon>Stramenopiles</taxon>
        <taxon>Ochrophyta</taxon>
        <taxon>Bacillariophyta</taxon>
        <taxon>Coscinodiscophyceae</taxon>
        <taxon>Thalassiosirophycidae</taxon>
        <taxon>Stephanodiscales</taxon>
        <taxon>Stephanodiscaceae</taxon>
        <taxon>Cyclostephanos</taxon>
    </lineage>
</organism>
<feature type="transmembrane region" description="Helical" evidence="1">
    <location>
        <begin position="375"/>
        <end position="395"/>
    </location>
</feature>
<comment type="caution">
    <text evidence="2">The sequence shown here is derived from an EMBL/GenBank/DDBJ whole genome shotgun (WGS) entry which is preliminary data.</text>
</comment>
<protein>
    <submittedName>
        <fullName evidence="2">Uncharacterized protein</fullName>
    </submittedName>
</protein>
<feature type="transmembrane region" description="Helical" evidence="1">
    <location>
        <begin position="446"/>
        <end position="467"/>
    </location>
</feature>
<feature type="transmembrane region" description="Helical" evidence="1">
    <location>
        <begin position="749"/>
        <end position="773"/>
    </location>
</feature>